<dbReference type="PANTHER" id="PTHR40252:SF2">
    <property type="entry name" value="BLR0328 PROTEIN"/>
    <property type="match status" value="1"/>
</dbReference>
<evidence type="ECO:0000259" key="1">
    <source>
        <dbReference type="SMART" id="SM00897"/>
    </source>
</evidence>
<evidence type="ECO:0000313" key="3">
    <source>
        <dbReference type="EMBL" id="AKU94577.1"/>
    </source>
</evidence>
<dbReference type="Pfam" id="PF10442">
    <property type="entry name" value="FIST_C"/>
    <property type="match status" value="1"/>
</dbReference>
<dbReference type="EMBL" id="CP012333">
    <property type="protein sequence ID" value="AKU94577.1"/>
    <property type="molecule type" value="Genomic_DNA"/>
</dbReference>
<dbReference type="InterPro" id="IPR019494">
    <property type="entry name" value="FIST_C"/>
</dbReference>
<gene>
    <name evidence="3" type="ORF">AKJ09_01241</name>
</gene>
<dbReference type="STRING" id="1391654.AKJ09_01241"/>
<dbReference type="PANTHER" id="PTHR40252">
    <property type="entry name" value="BLR0328 PROTEIN"/>
    <property type="match status" value="1"/>
</dbReference>
<dbReference type="SMART" id="SM01204">
    <property type="entry name" value="FIST_C"/>
    <property type="match status" value="1"/>
</dbReference>
<organism evidence="3 4">
    <name type="scientific">Labilithrix luteola</name>
    <dbReference type="NCBI Taxonomy" id="1391654"/>
    <lineage>
        <taxon>Bacteria</taxon>
        <taxon>Pseudomonadati</taxon>
        <taxon>Myxococcota</taxon>
        <taxon>Polyangia</taxon>
        <taxon>Polyangiales</taxon>
        <taxon>Labilitrichaceae</taxon>
        <taxon>Labilithrix</taxon>
    </lineage>
</organism>
<dbReference type="AlphaFoldDB" id="A0A0K1PM27"/>
<dbReference type="InterPro" id="IPR013702">
    <property type="entry name" value="FIST_domain_N"/>
</dbReference>
<name>A0A0K1PM27_9BACT</name>
<dbReference type="KEGG" id="llu:AKJ09_01241"/>
<reference evidence="3 4" key="1">
    <citation type="submission" date="2015-08" db="EMBL/GenBank/DDBJ databases">
        <authorList>
            <person name="Babu N.S."/>
            <person name="Beckwith C.J."/>
            <person name="Beseler K.G."/>
            <person name="Brison A."/>
            <person name="Carone J.V."/>
            <person name="Caskin T.P."/>
            <person name="Diamond M."/>
            <person name="Durham M.E."/>
            <person name="Foxe J.M."/>
            <person name="Go M."/>
            <person name="Henderson B.A."/>
            <person name="Jones I.B."/>
            <person name="McGettigan J.A."/>
            <person name="Micheletti S.J."/>
            <person name="Nasrallah M.E."/>
            <person name="Ortiz D."/>
            <person name="Piller C.R."/>
            <person name="Privatt S.R."/>
            <person name="Schneider S.L."/>
            <person name="Sharp S."/>
            <person name="Smith T.C."/>
            <person name="Stanton J.D."/>
            <person name="Ullery H.E."/>
            <person name="Wilson R.J."/>
            <person name="Serrano M.G."/>
            <person name="Buck G."/>
            <person name="Lee V."/>
            <person name="Wang Y."/>
            <person name="Carvalho R."/>
            <person name="Voegtly L."/>
            <person name="Shi R."/>
            <person name="Duckworth R."/>
            <person name="Johnson A."/>
            <person name="Loviza R."/>
            <person name="Walstead R."/>
            <person name="Shah Z."/>
            <person name="Kiflezghi M."/>
            <person name="Wade K."/>
            <person name="Ball S.L."/>
            <person name="Bradley K.W."/>
            <person name="Asai D.J."/>
            <person name="Bowman C.A."/>
            <person name="Russell D.A."/>
            <person name="Pope W.H."/>
            <person name="Jacobs-Sera D."/>
            <person name="Hendrix R.W."/>
            <person name="Hatfull G.F."/>
        </authorList>
    </citation>
    <scope>NUCLEOTIDE SEQUENCE [LARGE SCALE GENOMIC DNA]</scope>
    <source>
        <strain evidence="3 4">DSM 27648</strain>
    </source>
</reference>
<protein>
    <recommendedName>
        <fullName evidence="5">FIST C-domain domain-containing protein</fullName>
    </recommendedName>
</protein>
<dbReference type="Proteomes" id="UP000064967">
    <property type="component" value="Chromosome"/>
</dbReference>
<feature type="domain" description="FIST C-domain" evidence="2">
    <location>
        <begin position="210"/>
        <end position="360"/>
    </location>
</feature>
<sequence length="386" mass="39893">MKGLDGRSPTLAVVFASRKYEDVDEVVRAVHAVTGPVAFVGGTSGGRVLGPRADAPFGVSVVLLGGDDLDVSVRSVEVSSTDLLEVVPIAEEIARDADEAASRGYENYACLVFAPGLSIDGECLAAAVRKGAGARAQLAGGLTGDDLAMDDRALVIAEGELRSAAVVLCGIFSKRAIGIAARHGSHPVGPIRTVTRMEGRVLVSLDDRPALDVWLEDARQAGAEPPADNRDVAFYLANHYDLGIVPGPLRQSSPPCERELVARAPQAIADDGGVTLSASIAEGTHVRVMNTKPEDSVRAAREAAALARSRVDGPIAGALVFPCSGRLATGPAFAEEISTIRHEIGAPIGGSCVYGEIARNVSDADAFFNSTTVIVAFGGPPEAPAN</sequence>
<dbReference type="RefSeq" id="WP_169927278.1">
    <property type="nucleotide sequence ID" value="NZ_CP012333.1"/>
</dbReference>
<dbReference type="Pfam" id="PF08495">
    <property type="entry name" value="FIST"/>
    <property type="match status" value="1"/>
</dbReference>
<evidence type="ECO:0000313" key="4">
    <source>
        <dbReference type="Proteomes" id="UP000064967"/>
    </source>
</evidence>
<keyword evidence="4" id="KW-1185">Reference proteome</keyword>
<evidence type="ECO:0008006" key="5">
    <source>
        <dbReference type="Google" id="ProtNLM"/>
    </source>
</evidence>
<dbReference type="SMART" id="SM00897">
    <property type="entry name" value="FIST"/>
    <property type="match status" value="1"/>
</dbReference>
<proteinExistence type="predicted"/>
<feature type="domain" description="FIST" evidence="1">
    <location>
        <begin position="8"/>
        <end position="209"/>
    </location>
</feature>
<evidence type="ECO:0000259" key="2">
    <source>
        <dbReference type="SMART" id="SM01204"/>
    </source>
</evidence>
<accession>A0A0K1PM27</accession>